<name>A0ABR9ZVR1_9FIRM</name>
<accession>A0ABR9ZVR1</accession>
<comment type="catalytic activity">
    <reaction evidence="4 5">
        <text>L-glutaminyl-[peptide chain release factor] + S-adenosyl-L-methionine = N(5)-methyl-L-glutaminyl-[peptide chain release factor] + S-adenosyl-L-homocysteine + H(+)</text>
        <dbReference type="Rhea" id="RHEA:42896"/>
        <dbReference type="Rhea" id="RHEA-COMP:10271"/>
        <dbReference type="Rhea" id="RHEA-COMP:10272"/>
        <dbReference type="ChEBI" id="CHEBI:15378"/>
        <dbReference type="ChEBI" id="CHEBI:30011"/>
        <dbReference type="ChEBI" id="CHEBI:57856"/>
        <dbReference type="ChEBI" id="CHEBI:59789"/>
        <dbReference type="ChEBI" id="CHEBI:61891"/>
        <dbReference type="EC" id="2.1.1.297"/>
    </reaction>
</comment>
<dbReference type="Proteomes" id="UP000614200">
    <property type="component" value="Unassembled WGS sequence"/>
</dbReference>
<dbReference type="NCBIfam" id="TIGR00536">
    <property type="entry name" value="hemK_fam"/>
    <property type="match status" value="1"/>
</dbReference>
<evidence type="ECO:0000256" key="3">
    <source>
        <dbReference type="ARBA" id="ARBA00022691"/>
    </source>
</evidence>
<proteinExistence type="inferred from homology"/>
<gene>
    <name evidence="5 8" type="primary">prmC</name>
    <name evidence="8" type="ORF">ISU02_15715</name>
</gene>
<comment type="function">
    <text evidence="5">Methylates the class 1 translation termination release factors RF1/PrfA and RF2/PrfB on the glutamine residue of the universally conserved GGQ motif.</text>
</comment>
<evidence type="ECO:0000256" key="1">
    <source>
        <dbReference type="ARBA" id="ARBA00022603"/>
    </source>
</evidence>
<comment type="caution">
    <text evidence="8">The sequence shown here is derived from an EMBL/GenBank/DDBJ whole genome shotgun (WGS) entry which is preliminary data.</text>
</comment>
<evidence type="ECO:0000313" key="8">
    <source>
        <dbReference type="EMBL" id="MBF4694558.1"/>
    </source>
</evidence>
<dbReference type="PANTHER" id="PTHR18895:SF74">
    <property type="entry name" value="MTRF1L RELEASE FACTOR GLUTAMINE METHYLTRANSFERASE"/>
    <property type="match status" value="1"/>
</dbReference>
<dbReference type="EMBL" id="JADKNH010000009">
    <property type="protein sequence ID" value="MBF4694558.1"/>
    <property type="molecule type" value="Genomic_DNA"/>
</dbReference>
<dbReference type="InterPro" id="IPR050320">
    <property type="entry name" value="N5-glutamine_MTase"/>
</dbReference>
<dbReference type="EC" id="2.1.1.297" evidence="5"/>
<dbReference type="Gene3D" id="1.10.8.10">
    <property type="entry name" value="DNA helicase RuvA subunit, C-terminal domain"/>
    <property type="match status" value="1"/>
</dbReference>
<dbReference type="GO" id="GO:0032259">
    <property type="term" value="P:methylation"/>
    <property type="evidence" value="ECO:0007669"/>
    <property type="project" value="UniProtKB-KW"/>
</dbReference>
<reference evidence="8 9" key="1">
    <citation type="submission" date="2020-11" db="EMBL/GenBank/DDBJ databases">
        <title>Fusibacter basophilias sp. nov.</title>
        <authorList>
            <person name="Qiu D."/>
        </authorList>
    </citation>
    <scope>NUCLEOTIDE SEQUENCE [LARGE SCALE GENOMIC DNA]</scope>
    <source>
        <strain evidence="8 9">Q10-2</strain>
    </source>
</reference>
<dbReference type="InterPro" id="IPR007848">
    <property type="entry name" value="Small_mtfrase_dom"/>
</dbReference>
<dbReference type="NCBIfam" id="TIGR03534">
    <property type="entry name" value="RF_mod_PrmC"/>
    <property type="match status" value="1"/>
</dbReference>
<feature type="binding site" evidence="5">
    <location>
        <position position="185"/>
    </location>
    <ligand>
        <name>S-adenosyl-L-methionine</name>
        <dbReference type="ChEBI" id="CHEBI:59789"/>
    </ligand>
</feature>
<keyword evidence="3 5" id="KW-0949">S-adenosyl-L-methionine</keyword>
<dbReference type="CDD" id="cd02440">
    <property type="entry name" value="AdoMet_MTases"/>
    <property type="match status" value="1"/>
</dbReference>
<keyword evidence="2 5" id="KW-0808">Transferase</keyword>
<feature type="binding site" evidence="5">
    <location>
        <position position="141"/>
    </location>
    <ligand>
        <name>S-adenosyl-L-methionine</name>
        <dbReference type="ChEBI" id="CHEBI:59789"/>
    </ligand>
</feature>
<keyword evidence="9" id="KW-1185">Reference proteome</keyword>
<evidence type="ECO:0000256" key="2">
    <source>
        <dbReference type="ARBA" id="ARBA00022679"/>
    </source>
</evidence>
<dbReference type="GO" id="GO:0102559">
    <property type="term" value="F:peptide chain release factor N(5)-glutamine methyltransferase activity"/>
    <property type="evidence" value="ECO:0007669"/>
    <property type="project" value="UniProtKB-EC"/>
</dbReference>
<dbReference type="Gene3D" id="3.40.50.150">
    <property type="entry name" value="Vaccinia Virus protein VP39"/>
    <property type="match status" value="1"/>
</dbReference>
<dbReference type="PROSITE" id="PS00092">
    <property type="entry name" value="N6_MTASE"/>
    <property type="match status" value="1"/>
</dbReference>
<comment type="similarity">
    <text evidence="5">Belongs to the protein N5-glutamine methyltransferase family. PrmC subfamily.</text>
</comment>
<keyword evidence="1 5" id="KW-0489">Methyltransferase</keyword>
<evidence type="ECO:0000256" key="4">
    <source>
        <dbReference type="ARBA" id="ARBA00048391"/>
    </source>
</evidence>
<dbReference type="InterPro" id="IPR019874">
    <property type="entry name" value="RF_methyltr_PrmC"/>
</dbReference>
<dbReference type="HAMAP" id="MF_02126">
    <property type="entry name" value="RF_methyltr_PrmC"/>
    <property type="match status" value="1"/>
</dbReference>
<dbReference type="SUPFAM" id="SSF53335">
    <property type="entry name" value="S-adenosyl-L-methionine-dependent methyltransferases"/>
    <property type="match status" value="1"/>
</dbReference>
<protein>
    <recommendedName>
        <fullName evidence="5">Release factor glutamine methyltransferase</fullName>
        <shortName evidence="5">RF MTase</shortName>
        <ecNumber evidence="5">2.1.1.297</ecNumber>
    </recommendedName>
    <alternativeName>
        <fullName evidence="5">N5-glutamine methyltransferase PrmC</fullName>
    </alternativeName>
    <alternativeName>
        <fullName evidence="5">Protein-(glutamine-N5) MTase PrmC</fullName>
    </alternativeName>
    <alternativeName>
        <fullName evidence="5">Protein-glutamine N-methyltransferase PrmC</fullName>
    </alternativeName>
</protein>
<dbReference type="InterPro" id="IPR004556">
    <property type="entry name" value="HemK-like"/>
</dbReference>
<dbReference type="PANTHER" id="PTHR18895">
    <property type="entry name" value="HEMK METHYLTRANSFERASE"/>
    <property type="match status" value="1"/>
</dbReference>
<feature type="domain" description="Release factor glutamine methyltransferase N-terminal" evidence="7">
    <location>
        <begin position="9"/>
        <end position="74"/>
    </location>
</feature>
<dbReference type="InterPro" id="IPR040758">
    <property type="entry name" value="PrmC_N"/>
</dbReference>
<feature type="binding site" evidence="5">
    <location>
        <begin position="185"/>
        <end position="188"/>
    </location>
    <ligand>
        <name>substrate</name>
    </ligand>
</feature>
<organism evidence="8 9">
    <name type="scientific">Fusibacter ferrireducens</name>
    <dbReference type="NCBI Taxonomy" id="2785058"/>
    <lineage>
        <taxon>Bacteria</taxon>
        <taxon>Bacillati</taxon>
        <taxon>Bacillota</taxon>
        <taxon>Clostridia</taxon>
        <taxon>Eubacteriales</taxon>
        <taxon>Eubacteriales Family XII. Incertae Sedis</taxon>
        <taxon>Fusibacter</taxon>
    </lineage>
</organism>
<sequence>MTIQEVQVWLNEALQPITSEWEIESKWMLCHVLDCSVLDLIIYKQQAITEKAYGDLVEMVRRRAQREPIQYILGVHEFMGLPFKVSKGVLIPRQDTESLVEYIIQYVDEQPTKILDIGTGSGAIAISLAHYLKYSEVTTVDISEDALEIARENVRLNGVEERVTLLKSDLFENIEPQKMDIIVSNPPYISEKDLKMLEPEVKDYEPELALFGGKDGLDFYRRIIPKSKSYLKPNGLLIFEAGYDQSEKIVELFEVNGYDNIGVFSDLRGVPRFIYGHFENAMMG</sequence>
<evidence type="ECO:0000256" key="5">
    <source>
        <dbReference type="HAMAP-Rule" id="MF_02126"/>
    </source>
</evidence>
<dbReference type="RefSeq" id="WP_194702789.1">
    <property type="nucleotide sequence ID" value="NZ_JADKNH010000009.1"/>
</dbReference>
<feature type="binding site" evidence="5">
    <location>
        <begin position="118"/>
        <end position="122"/>
    </location>
    <ligand>
        <name>S-adenosyl-L-methionine</name>
        <dbReference type="ChEBI" id="CHEBI:59789"/>
    </ligand>
</feature>
<evidence type="ECO:0000259" key="7">
    <source>
        <dbReference type="Pfam" id="PF17827"/>
    </source>
</evidence>
<feature type="domain" description="Methyltransferase small" evidence="6">
    <location>
        <begin position="104"/>
        <end position="193"/>
    </location>
</feature>
<evidence type="ECO:0000259" key="6">
    <source>
        <dbReference type="Pfam" id="PF05175"/>
    </source>
</evidence>
<evidence type="ECO:0000313" key="9">
    <source>
        <dbReference type="Proteomes" id="UP000614200"/>
    </source>
</evidence>
<dbReference type="Pfam" id="PF17827">
    <property type="entry name" value="PrmC_N"/>
    <property type="match status" value="1"/>
</dbReference>
<dbReference type="InterPro" id="IPR029063">
    <property type="entry name" value="SAM-dependent_MTases_sf"/>
</dbReference>
<dbReference type="InterPro" id="IPR002052">
    <property type="entry name" value="DNA_methylase_N6_adenine_CS"/>
</dbReference>
<dbReference type="Pfam" id="PF05175">
    <property type="entry name" value="MTS"/>
    <property type="match status" value="1"/>
</dbReference>
<comment type="caution">
    <text evidence="5">Lacks conserved residue(s) required for the propagation of feature annotation.</text>
</comment>